<organism evidence="1">
    <name type="scientific">marine sediment metagenome</name>
    <dbReference type="NCBI Taxonomy" id="412755"/>
    <lineage>
        <taxon>unclassified sequences</taxon>
        <taxon>metagenomes</taxon>
        <taxon>ecological metagenomes</taxon>
    </lineage>
</organism>
<sequence>MSSSNGLQHKSGRLKATNAIIDVRSLGFEPHTVKVFNVTNLATVERFPGLGDSANPERNKKTVAAGTVTTLATGGVTILAADSAGNPGFRIPVLADINDTTTEDLAWEAWGGPEPVNP</sequence>
<name>A0A0F9RLG5_9ZZZZ</name>
<proteinExistence type="predicted"/>
<reference evidence="1" key="1">
    <citation type="journal article" date="2015" name="Nature">
        <title>Complex archaea that bridge the gap between prokaryotes and eukaryotes.</title>
        <authorList>
            <person name="Spang A."/>
            <person name="Saw J.H."/>
            <person name="Jorgensen S.L."/>
            <person name="Zaremba-Niedzwiedzka K."/>
            <person name="Martijn J."/>
            <person name="Lind A.E."/>
            <person name="van Eijk R."/>
            <person name="Schleper C."/>
            <person name="Guy L."/>
            <person name="Ettema T.J."/>
        </authorList>
    </citation>
    <scope>NUCLEOTIDE SEQUENCE</scope>
</reference>
<comment type="caution">
    <text evidence="1">The sequence shown here is derived from an EMBL/GenBank/DDBJ whole genome shotgun (WGS) entry which is preliminary data.</text>
</comment>
<dbReference type="AlphaFoldDB" id="A0A0F9RLG5"/>
<gene>
    <name evidence="1" type="ORF">LCGC14_0562810</name>
</gene>
<dbReference type="EMBL" id="LAZR01000806">
    <property type="protein sequence ID" value="KKN57375.1"/>
    <property type="molecule type" value="Genomic_DNA"/>
</dbReference>
<protein>
    <submittedName>
        <fullName evidence="1">Uncharacterized protein</fullName>
    </submittedName>
</protein>
<evidence type="ECO:0000313" key="1">
    <source>
        <dbReference type="EMBL" id="KKN57375.1"/>
    </source>
</evidence>
<accession>A0A0F9RLG5</accession>